<dbReference type="EnsemblMetazoa" id="Aqu2.1.35707_001">
    <property type="protein sequence ID" value="Aqu2.1.35707_001"/>
    <property type="gene ID" value="Aqu2.1.35707"/>
</dbReference>
<evidence type="ECO:0000256" key="7">
    <source>
        <dbReference type="ARBA" id="ARBA00023242"/>
    </source>
</evidence>
<keyword evidence="7" id="KW-0539">Nucleus</keyword>
<keyword evidence="4" id="KW-0540">Nuclease</keyword>
<dbReference type="PANTHER" id="PTHR22930:SF269">
    <property type="entry name" value="NUCLEASE HARBI1-LIKE PROTEIN"/>
    <property type="match status" value="1"/>
</dbReference>
<dbReference type="Pfam" id="PF13359">
    <property type="entry name" value="DDE_Tnp_4"/>
    <property type="match status" value="2"/>
</dbReference>
<dbReference type="GO" id="GO:0016787">
    <property type="term" value="F:hydrolase activity"/>
    <property type="evidence" value="ECO:0007669"/>
    <property type="project" value="UniProtKB-KW"/>
</dbReference>
<dbReference type="InterPro" id="IPR045249">
    <property type="entry name" value="HARBI1-like"/>
</dbReference>
<evidence type="ECO:0000256" key="4">
    <source>
        <dbReference type="ARBA" id="ARBA00022722"/>
    </source>
</evidence>
<comment type="subcellular location">
    <subcellularLocation>
        <location evidence="2">Nucleus</location>
    </subcellularLocation>
</comment>
<dbReference type="PANTHER" id="PTHR22930">
    <property type="match status" value="1"/>
</dbReference>
<dbReference type="InterPro" id="IPR027806">
    <property type="entry name" value="HARBI1_dom"/>
</dbReference>
<accession>A0A1X7V873</accession>
<dbReference type="GO" id="GO:0005634">
    <property type="term" value="C:nucleus"/>
    <property type="evidence" value="ECO:0007669"/>
    <property type="project" value="UniProtKB-SubCell"/>
</dbReference>
<protein>
    <recommendedName>
        <fullName evidence="8">DDE Tnp4 domain-containing protein</fullName>
    </recommendedName>
</protein>
<evidence type="ECO:0000256" key="2">
    <source>
        <dbReference type="ARBA" id="ARBA00004123"/>
    </source>
</evidence>
<reference evidence="9" key="1">
    <citation type="submission" date="2017-05" db="UniProtKB">
        <authorList>
            <consortium name="EnsemblMetazoa"/>
        </authorList>
    </citation>
    <scope>IDENTIFICATION</scope>
</reference>
<dbReference type="OrthoDB" id="10061326at2759"/>
<dbReference type="GO" id="GO:0004518">
    <property type="term" value="F:nuclease activity"/>
    <property type="evidence" value="ECO:0007669"/>
    <property type="project" value="UniProtKB-KW"/>
</dbReference>
<dbReference type="AlphaFoldDB" id="A0A1X7V873"/>
<dbReference type="GO" id="GO:0046872">
    <property type="term" value="F:metal ion binding"/>
    <property type="evidence" value="ECO:0007669"/>
    <property type="project" value="UniProtKB-KW"/>
</dbReference>
<evidence type="ECO:0000256" key="1">
    <source>
        <dbReference type="ARBA" id="ARBA00001968"/>
    </source>
</evidence>
<comment type="cofactor">
    <cofactor evidence="1">
        <name>a divalent metal cation</name>
        <dbReference type="ChEBI" id="CHEBI:60240"/>
    </cofactor>
</comment>
<evidence type="ECO:0000313" key="9">
    <source>
        <dbReference type="EnsemblMetazoa" id="Aqu2.1.35707_001"/>
    </source>
</evidence>
<comment type="similarity">
    <text evidence="3">Belongs to the HARBI1 family.</text>
</comment>
<name>A0A1X7V873_AMPQE</name>
<organism evidence="9">
    <name type="scientific">Amphimedon queenslandica</name>
    <name type="common">Sponge</name>
    <dbReference type="NCBI Taxonomy" id="400682"/>
    <lineage>
        <taxon>Eukaryota</taxon>
        <taxon>Metazoa</taxon>
        <taxon>Porifera</taxon>
        <taxon>Demospongiae</taxon>
        <taxon>Heteroscleromorpha</taxon>
        <taxon>Haplosclerida</taxon>
        <taxon>Niphatidae</taxon>
        <taxon>Amphimedon</taxon>
    </lineage>
</organism>
<sequence>MWNFPHCIGAVDGKHINIQAPANAGSEYYNYKGTHSLVLLAVCDAQYRFTLVDIGEAGRQSDGGDEVFPLKCNMLRPYPGRYLPEDKAIYNYRLSRARRVIENTFGILASRWRIFRQPIIAQPHRVEVYTKACIALHNYLQTTELSLYCPSGFVDGEDGSTNIVNGSWRDDGTSPGFTSVHQVSSNSYASFKSSSSDLCHSLTLLGRCLCIDYVDPREIALLLACRLIALDKCPSVRPLAVCETVKRIIAKAILFITKDDLREAAGTVQICAGQTSGIELHFILSGPAFPLTNDASASGKVSNLQNWWSALTNHGPFYGYLPNPCKTWLIMKSKYLDSANTAFRDSDIDITTSGRPLLGAAIGSADFVKSFIKDKSTLRNYREELVALAVRFGGLGLLKTTDCADNKHRASKEISRPLSDIIICKKGSTGQGNVPIFEQTEAKLSVVKKKQSLLNQQVTTIRDQLPPCLQLAMNLASEKGASG</sequence>
<dbReference type="InParanoid" id="A0A1X7V873"/>
<evidence type="ECO:0000256" key="5">
    <source>
        <dbReference type="ARBA" id="ARBA00022723"/>
    </source>
</evidence>
<evidence type="ECO:0000256" key="3">
    <source>
        <dbReference type="ARBA" id="ARBA00006958"/>
    </source>
</evidence>
<evidence type="ECO:0000259" key="8">
    <source>
        <dbReference type="Pfam" id="PF13359"/>
    </source>
</evidence>
<feature type="domain" description="DDE Tnp4" evidence="8">
    <location>
        <begin position="11"/>
        <end position="62"/>
    </location>
</feature>
<keyword evidence="5" id="KW-0479">Metal-binding</keyword>
<feature type="domain" description="DDE Tnp4" evidence="8">
    <location>
        <begin position="64"/>
        <end position="138"/>
    </location>
</feature>
<evidence type="ECO:0000256" key="6">
    <source>
        <dbReference type="ARBA" id="ARBA00022801"/>
    </source>
</evidence>
<proteinExistence type="inferred from homology"/>
<keyword evidence="6" id="KW-0378">Hydrolase</keyword>